<sequence length="232" mass="24189">MSSIQHAENGFDQTNSAHRADTGAAAGKDAAGAGHLTDAQSAALRSTEARNAHDTGVSDSGRWSTRRIAIYALFVALAIVTSFIEVPLMPAMPWLKYDPSGIIVLIAGFAFGPSAASIVGVLGFAPHLLMDPWGALLAILVALGLGLPSAFIYRSHRSRKAAALGLVVGALVALAVAILGNLIITPIYAKMSVQAVAALIVPALLPFNLIKFAIDGIATYVIYKPVSNLLHR</sequence>
<evidence type="ECO:0000256" key="8">
    <source>
        <dbReference type="SAM" id="MobiDB-lite"/>
    </source>
</evidence>
<comment type="similarity">
    <text evidence="2">Belongs to the prokaryotic riboflavin transporter (P-RFT) (TC 2.A.87) family.</text>
</comment>
<comment type="subcellular location">
    <subcellularLocation>
        <location evidence="1">Cell membrane</location>
        <topology evidence="1">Multi-pass membrane protein</topology>
    </subcellularLocation>
</comment>
<evidence type="ECO:0000256" key="2">
    <source>
        <dbReference type="ARBA" id="ARBA00005540"/>
    </source>
</evidence>
<name>A0A087CA88_9BIFI</name>
<dbReference type="GO" id="GO:0032217">
    <property type="term" value="F:riboflavin transmembrane transporter activity"/>
    <property type="evidence" value="ECO:0007669"/>
    <property type="project" value="InterPro"/>
</dbReference>
<evidence type="ECO:0000313" key="10">
    <source>
        <dbReference type="EMBL" id="KFI80188.1"/>
    </source>
</evidence>
<evidence type="ECO:0000256" key="5">
    <source>
        <dbReference type="ARBA" id="ARBA00022692"/>
    </source>
</evidence>
<dbReference type="STRING" id="1437603.GCA_000771525_01025"/>
<evidence type="ECO:0000256" key="9">
    <source>
        <dbReference type="SAM" id="Phobius"/>
    </source>
</evidence>
<keyword evidence="6 9" id="KW-1133">Transmembrane helix</keyword>
<dbReference type="InterPro" id="IPR025720">
    <property type="entry name" value="RibU"/>
</dbReference>
<feature type="transmembrane region" description="Helical" evidence="9">
    <location>
        <begin position="165"/>
        <end position="189"/>
    </location>
</feature>
<reference evidence="10 11" key="1">
    <citation type="submission" date="2014-03" db="EMBL/GenBank/DDBJ databases">
        <title>Genomics of Bifidobacteria.</title>
        <authorList>
            <person name="Ventura M."/>
            <person name="Milani C."/>
            <person name="Lugli G.A."/>
        </authorList>
    </citation>
    <scope>NUCLEOTIDE SEQUENCE [LARGE SCALE GENOMIC DNA]</scope>
    <source>
        <strain evidence="10 11">DSM 21395</strain>
    </source>
</reference>
<dbReference type="PANTHER" id="PTHR38438:SF1">
    <property type="entry name" value="RIBOFLAVIN TRANSPORTER RIBU"/>
    <property type="match status" value="1"/>
</dbReference>
<feature type="region of interest" description="Disordered" evidence="8">
    <location>
        <begin position="1"/>
        <end position="24"/>
    </location>
</feature>
<feature type="transmembrane region" description="Helical" evidence="9">
    <location>
        <begin position="133"/>
        <end position="153"/>
    </location>
</feature>
<protein>
    <submittedName>
        <fullName evidence="10">Membrane protein</fullName>
    </submittedName>
</protein>
<feature type="transmembrane region" description="Helical" evidence="9">
    <location>
        <begin position="68"/>
        <end position="89"/>
    </location>
</feature>
<dbReference type="GO" id="GO:0005886">
    <property type="term" value="C:plasma membrane"/>
    <property type="evidence" value="ECO:0007669"/>
    <property type="project" value="UniProtKB-SubCell"/>
</dbReference>
<dbReference type="eggNOG" id="COG3601">
    <property type="taxonomic scope" value="Bacteria"/>
</dbReference>
<evidence type="ECO:0000256" key="7">
    <source>
        <dbReference type="ARBA" id="ARBA00023136"/>
    </source>
</evidence>
<keyword evidence="7 9" id="KW-0472">Membrane</keyword>
<feature type="transmembrane region" description="Helical" evidence="9">
    <location>
        <begin position="101"/>
        <end position="127"/>
    </location>
</feature>
<evidence type="ECO:0000313" key="11">
    <source>
        <dbReference type="Proteomes" id="UP000029082"/>
    </source>
</evidence>
<gene>
    <name evidence="10" type="ORF">BMON_0056</name>
</gene>
<dbReference type="PANTHER" id="PTHR38438">
    <property type="entry name" value="RIBOFLAVIN TRANSPORTER RIBU"/>
    <property type="match status" value="1"/>
</dbReference>
<accession>A0A087CA88</accession>
<evidence type="ECO:0000256" key="3">
    <source>
        <dbReference type="ARBA" id="ARBA00022448"/>
    </source>
</evidence>
<evidence type="ECO:0000256" key="6">
    <source>
        <dbReference type="ARBA" id="ARBA00022989"/>
    </source>
</evidence>
<dbReference type="Gene3D" id="1.10.1760.20">
    <property type="match status" value="1"/>
</dbReference>
<evidence type="ECO:0000256" key="4">
    <source>
        <dbReference type="ARBA" id="ARBA00022475"/>
    </source>
</evidence>
<dbReference type="Pfam" id="PF12822">
    <property type="entry name" value="ECF_trnsprt"/>
    <property type="match status" value="1"/>
</dbReference>
<proteinExistence type="inferred from homology"/>
<evidence type="ECO:0000256" key="1">
    <source>
        <dbReference type="ARBA" id="ARBA00004651"/>
    </source>
</evidence>
<comment type="caution">
    <text evidence="10">The sequence shown here is derived from an EMBL/GenBank/DDBJ whole genome shotgun (WGS) entry which is preliminary data.</text>
</comment>
<keyword evidence="4" id="KW-1003">Cell membrane</keyword>
<dbReference type="EMBL" id="JGZE01000001">
    <property type="protein sequence ID" value="KFI80188.1"/>
    <property type="molecule type" value="Genomic_DNA"/>
</dbReference>
<keyword evidence="11" id="KW-1185">Reference proteome</keyword>
<dbReference type="Proteomes" id="UP000029082">
    <property type="component" value="Unassembled WGS sequence"/>
</dbReference>
<feature type="compositionally biased region" description="Polar residues" evidence="8">
    <location>
        <begin position="1"/>
        <end position="17"/>
    </location>
</feature>
<dbReference type="GeneID" id="93094155"/>
<dbReference type="InterPro" id="IPR024529">
    <property type="entry name" value="ECF_trnsprt_substrate-spec"/>
</dbReference>
<keyword evidence="3" id="KW-0813">Transport</keyword>
<dbReference type="RefSeq" id="WP_081882708.1">
    <property type="nucleotide sequence ID" value="NZ_JDUO01000003.1"/>
</dbReference>
<dbReference type="OrthoDB" id="9809216at2"/>
<organism evidence="10 11">
    <name type="scientific">Bifidobacterium mongoliense DSM 21395</name>
    <dbReference type="NCBI Taxonomy" id="1437603"/>
    <lineage>
        <taxon>Bacteria</taxon>
        <taxon>Bacillati</taxon>
        <taxon>Actinomycetota</taxon>
        <taxon>Actinomycetes</taxon>
        <taxon>Bifidobacteriales</taxon>
        <taxon>Bifidobacteriaceae</taxon>
        <taxon>Bifidobacterium</taxon>
    </lineage>
</organism>
<dbReference type="AlphaFoldDB" id="A0A087CA88"/>
<feature type="transmembrane region" description="Helical" evidence="9">
    <location>
        <begin position="195"/>
        <end position="223"/>
    </location>
</feature>
<keyword evidence="5 9" id="KW-0812">Transmembrane</keyword>